<protein>
    <recommendedName>
        <fullName evidence="1">Aminoglycoside phosphotransferase domain-containing protein</fullName>
    </recommendedName>
</protein>
<dbReference type="SUPFAM" id="SSF56112">
    <property type="entry name" value="Protein kinase-like (PK-like)"/>
    <property type="match status" value="1"/>
</dbReference>
<dbReference type="InterPro" id="IPR027417">
    <property type="entry name" value="P-loop_NTPase"/>
</dbReference>
<dbReference type="InterPro" id="IPR011009">
    <property type="entry name" value="Kinase-like_dom_sf"/>
</dbReference>
<dbReference type="PANTHER" id="PTHR43883">
    <property type="entry name" value="SLR0207 PROTEIN"/>
    <property type="match status" value="1"/>
</dbReference>
<dbReference type="InterPro" id="IPR002575">
    <property type="entry name" value="Aminoglycoside_PTrfase"/>
</dbReference>
<feature type="domain" description="Aminoglycoside phosphotransferase" evidence="1">
    <location>
        <begin position="73"/>
        <end position="291"/>
    </location>
</feature>
<sequence>MGAGPDRCMSATASRLETIITALQSAERFPHPVGDFRVIETHISYILLTGGIAYKFKKPVDLGFLDFSTLEQRREDCEVELELNRRLAPALYLDVVAVTGTPEDPQLGGTGEPIEYALKMKQFDDTRRLDRLAAREELTTDHIDQLAATLAAFHRSLPPAPPDSGYGSFEGIAERIRENFNQIDARIDEPALLAELEPLREWSETQLEQHQDDMEQRRREGWIRECHGDLHLANMVDIDGGVEIFDCLEFSPDLRWIDTLSEIAFLLMDLDYQGQHNLAWRFLNEYLEYANDYMGLSLLNDYRVYRAMVRAKVAAIECEQHRDDTERAEAARHQLVRHLKLARAYTQNHGATPIVLMHGLSGSGKSRLAQQLAETCNCIRIRSDVERKRLLGLSPLDSTHAQGADAYSPSLTRKTYQRLQALAYGIVDAGLPVFVDATFLMREQRQNFQRLAQVAGIPLVILDVAAPEPVLRQRIQARARSGGDPSEADLAVLDQQLEHQEPLTGDERRISIVVDTSTEVDLERLVSEILQRARIRPSG</sequence>
<dbReference type="KEGG" id="ttc:FOKN1_2274"/>
<dbReference type="SUPFAM" id="SSF52540">
    <property type="entry name" value="P-loop containing nucleoside triphosphate hydrolases"/>
    <property type="match status" value="1"/>
</dbReference>
<name>A0A1Z4VTI9_9GAMM</name>
<evidence type="ECO:0000313" key="2">
    <source>
        <dbReference type="EMBL" id="BAZ94648.1"/>
    </source>
</evidence>
<dbReference type="Gene3D" id="3.40.50.300">
    <property type="entry name" value="P-loop containing nucleotide triphosphate hydrolases"/>
    <property type="match status" value="1"/>
</dbReference>
<reference evidence="2 3" key="1">
    <citation type="submission" date="2017-05" db="EMBL/GenBank/DDBJ databases">
        <title>Thiocyanate degradation by Thiohalobacter thiocyanaticus FOKN1.</title>
        <authorList>
            <person name="Oshiki M."/>
            <person name="Fukushima T."/>
            <person name="Kawano S."/>
            <person name="Nakagawa J."/>
        </authorList>
    </citation>
    <scope>NUCLEOTIDE SEQUENCE [LARGE SCALE GENOMIC DNA]</scope>
    <source>
        <strain evidence="2 3">FOKN1</strain>
    </source>
</reference>
<gene>
    <name evidence="2" type="ORF">FOKN1_2274</name>
</gene>
<dbReference type="InterPro" id="IPR052732">
    <property type="entry name" value="Cell-binding_unc_protein"/>
</dbReference>
<evidence type="ECO:0000259" key="1">
    <source>
        <dbReference type="Pfam" id="PF01636"/>
    </source>
</evidence>
<dbReference type="EMBL" id="AP018052">
    <property type="protein sequence ID" value="BAZ94648.1"/>
    <property type="molecule type" value="Genomic_DNA"/>
</dbReference>
<keyword evidence="3" id="KW-1185">Reference proteome</keyword>
<dbReference type="Pfam" id="PF01636">
    <property type="entry name" value="APH"/>
    <property type="match status" value="1"/>
</dbReference>
<accession>A0A1Z4VTI9</accession>
<dbReference type="OrthoDB" id="9810277at2"/>
<dbReference type="AlphaFoldDB" id="A0A1Z4VTI9"/>
<dbReference type="Proteomes" id="UP000218765">
    <property type="component" value="Chromosome"/>
</dbReference>
<proteinExistence type="predicted"/>
<organism evidence="2 3">
    <name type="scientific">Thiohalobacter thiocyanaticus</name>
    <dbReference type="NCBI Taxonomy" id="585455"/>
    <lineage>
        <taxon>Bacteria</taxon>
        <taxon>Pseudomonadati</taxon>
        <taxon>Pseudomonadota</taxon>
        <taxon>Gammaproteobacteria</taxon>
        <taxon>Thiohalobacterales</taxon>
        <taxon>Thiohalobacteraceae</taxon>
        <taxon>Thiohalobacter</taxon>
    </lineage>
</organism>
<dbReference type="Gene3D" id="3.90.1200.10">
    <property type="match status" value="1"/>
</dbReference>
<dbReference type="Pfam" id="PF13671">
    <property type="entry name" value="AAA_33"/>
    <property type="match status" value="1"/>
</dbReference>
<evidence type="ECO:0000313" key="3">
    <source>
        <dbReference type="Proteomes" id="UP000218765"/>
    </source>
</evidence>
<dbReference type="PANTHER" id="PTHR43883:SF1">
    <property type="entry name" value="GLUCONOKINASE"/>
    <property type="match status" value="1"/>
</dbReference>